<dbReference type="PATRIC" id="fig|1158614.3.peg.79"/>
<dbReference type="SMART" id="SM00014">
    <property type="entry name" value="acidPPc"/>
    <property type="match status" value="1"/>
</dbReference>
<feature type="transmembrane region" description="Helical" evidence="2">
    <location>
        <begin position="222"/>
        <end position="247"/>
    </location>
</feature>
<dbReference type="OrthoDB" id="27330at2"/>
<dbReference type="Gene3D" id="1.20.144.10">
    <property type="entry name" value="Phosphatidic acid phosphatase type 2/haloperoxidase"/>
    <property type="match status" value="1"/>
</dbReference>
<dbReference type="InterPro" id="IPR004474">
    <property type="entry name" value="LytR_CpsA_psr"/>
</dbReference>
<dbReference type="RefSeq" id="WP_010778545.1">
    <property type="nucleotide sequence ID" value="NZ_ASWH01000002.1"/>
</dbReference>
<dbReference type="EMBL" id="ASWH01000002">
    <property type="protein sequence ID" value="EOW79215.1"/>
    <property type="molecule type" value="Genomic_DNA"/>
</dbReference>
<feature type="transmembrane region" description="Helical" evidence="2">
    <location>
        <begin position="83"/>
        <end position="101"/>
    </location>
</feature>
<evidence type="ECO:0000256" key="2">
    <source>
        <dbReference type="SAM" id="Phobius"/>
    </source>
</evidence>
<dbReference type="eggNOG" id="COG0671">
    <property type="taxonomic scope" value="Bacteria"/>
</dbReference>
<keyword evidence="7" id="KW-1185">Reference proteome</keyword>
<proteinExistence type="inferred from homology"/>
<keyword evidence="2" id="KW-0812">Transmembrane</keyword>
<gene>
    <name evidence="5" type="ORF">I592_03353</name>
    <name evidence="4" type="ORF">UKC_00094</name>
</gene>
<evidence type="ECO:0000259" key="3">
    <source>
        <dbReference type="SMART" id="SM00014"/>
    </source>
</evidence>
<protein>
    <recommendedName>
        <fullName evidence="3">Phosphatidic acid phosphatase type 2/haloperoxidase domain-containing protein</fullName>
    </recommendedName>
</protein>
<feature type="transmembrane region" description="Helical" evidence="2">
    <location>
        <begin position="155"/>
        <end position="173"/>
    </location>
</feature>
<dbReference type="SUPFAM" id="SSF48317">
    <property type="entry name" value="Acid phosphatase/Vanadium-dependent haloperoxidase"/>
    <property type="match status" value="1"/>
</dbReference>
<feature type="domain" description="Phosphatidic acid phosphatase type 2/haloperoxidase" evidence="3">
    <location>
        <begin position="84"/>
        <end position="194"/>
    </location>
</feature>
<evidence type="ECO:0000313" key="6">
    <source>
        <dbReference type="Proteomes" id="UP000013750"/>
    </source>
</evidence>
<dbReference type="AlphaFoldDB" id="R2XWJ7"/>
<dbReference type="CDD" id="cd03392">
    <property type="entry name" value="PAP2_like_2"/>
    <property type="match status" value="1"/>
</dbReference>
<keyword evidence="2" id="KW-1133">Transmembrane helix</keyword>
<dbReference type="eggNOG" id="COG1316">
    <property type="taxonomic scope" value="Bacteria"/>
</dbReference>
<dbReference type="PANTHER" id="PTHR33392">
    <property type="entry name" value="POLYISOPRENYL-TEICHOIC ACID--PEPTIDOGLYCAN TEICHOIC ACID TRANSFERASE TAGU"/>
    <property type="match status" value="1"/>
</dbReference>
<evidence type="ECO:0000313" key="4">
    <source>
        <dbReference type="EMBL" id="EOI58908.1"/>
    </source>
</evidence>
<dbReference type="PANTHER" id="PTHR33392:SF6">
    <property type="entry name" value="POLYISOPRENYL-TEICHOIC ACID--PEPTIDOGLYCAN TEICHOIC ACID TRANSFERASE TAGU"/>
    <property type="match status" value="1"/>
</dbReference>
<dbReference type="Pfam" id="PF01569">
    <property type="entry name" value="PAP2"/>
    <property type="match status" value="1"/>
</dbReference>
<dbReference type="HOGENOM" id="CLU_016455_2_3_9"/>
<dbReference type="InterPro" id="IPR000326">
    <property type="entry name" value="PAP2/HPO"/>
</dbReference>
<feature type="transmembrane region" description="Helical" evidence="2">
    <location>
        <begin position="179"/>
        <end position="201"/>
    </location>
</feature>
<dbReference type="Proteomes" id="UP000013750">
    <property type="component" value="Unassembled WGS sequence"/>
</dbReference>
<name>R2XWJ7_9ENTE</name>
<reference evidence="4 6" key="1">
    <citation type="submission" date="2013-02" db="EMBL/GenBank/DDBJ databases">
        <title>The Genome Sequence of Enterococcus gilvus ATCC BAA-350.</title>
        <authorList>
            <consortium name="The Broad Institute Genome Sequencing Platform"/>
            <consortium name="The Broad Institute Genome Sequencing Center for Infectious Disease"/>
            <person name="Earl A.M."/>
            <person name="Gilmore M.S."/>
            <person name="Lebreton F."/>
            <person name="Walker B."/>
            <person name="Young S.K."/>
            <person name="Zeng Q."/>
            <person name="Gargeya S."/>
            <person name="Fitzgerald M."/>
            <person name="Haas B."/>
            <person name="Abouelleil A."/>
            <person name="Alvarado L."/>
            <person name="Arachchi H.M."/>
            <person name="Berlin A.M."/>
            <person name="Chapman S.B."/>
            <person name="Dewar J."/>
            <person name="Goldberg J."/>
            <person name="Griggs A."/>
            <person name="Gujja S."/>
            <person name="Hansen M."/>
            <person name="Howarth C."/>
            <person name="Imamovic A."/>
            <person name="Larimer J."/>
            <person name="McCowan C."/>
            <person name="Murphy C."/>
            <person name="Neiman D."/>
            <person name="Pearson M."/>
            <person name="Priest M."/>
            <person name="Roberts A."/>
            <person name="Saif S."/>
            <person name="Shea T."/>
            <person name="Sisk P."/>
            <person name="Sykes S."/>
            <person name="Wortman J."/>
            <person name="Nusbaum C."/>
            <person name="Birren B."/>
        </authorList>
    </citation>
    <scope>NUCLEOTIDE SEQUENCE [LARGE SCALE GENOMIC DNA]</scope>
    <source>
        <strain evidence="4 6">ATCC BAA-350</strain>
    </source>
</reference>
<comment type="caution">
    <text evidence="4">The sequence shown here is derived from an EMBL/GenBank/DDBJ whole genome shotgun (WGS) entry which is preliminary data.</text>
</comment>
<comment type="similarity">
    <text evidence="1">Belongs to the LytR/CpsA/Psr (LCP) family.</text>
</comment>
<dbReference type="Gene3D" id="3.40.630.190">
    <property type="entry name" value="LCP protein"/>
    <property type="match status" value="1"/>
</dbReference>
<evidence type="ECO:0000256" key="1">
    <source>
        <dbReference type="ARBA" id="ARBA00006068"/>
    </source>
</evidence>
<feature type="transmembrane region" description="Helical" evidence="2">
    <location>
        <begin position="50"/>
        <end position="76"/>
    </location>
</feature>
<dbReference type="EMBL" id="AJDQ01000002">
    <property type="protein sequence ID" value="EOI58908.1"/>
    <property type="molecule type" value="Genomic_DNA"/>
</dbReference>
<organism evidence="4 6">
    <name type="scientific">Enterococcus gilvus ATCC BAA-350</name>
    <dbReference type="NCBI Taxonomy" id="1158614"/>
    <lineage>
        <taxon>Bacteria</taxon>
        <taxon>Bacillati</taxon>
        <taxon>Bacillota</taxon>
        <taxon>Bacilli</taxon>
        <taxon>Lactobacillales</taxon>
        <taxon>Enterococcaceae</taxon>
        <taxon>Enterococcus</taxon>
    </lineage>
</organism>
<sequence>MRKKMLLFSGAALAFVSLLTLSVASGAQWLKQADHFFMDHRVPNISFLTAGVGGLSKLATIGPMLLLIAGFAFLFWRKNERKLAIWSLANLIFVSGVGYVLKHLIQRSRPEQLQYISRSSYSFPSGHSLLIMTFISTIALLYLFDEKKLPRFIKLGFIFLGITIAGGRIYLGVHYFSDVLAGLLLGAGLTFGTAGVLYPYLQSKPEITADVRRTRSGRARRGTWQKVVLSGVALLVLLVSGVSVFAMKMYHSSQKMADSMYSPTARTGKVKTPEASEPMSILILGIANDSKRKTDFRANTIMVATLNNQTKETTLVSIPRDAYVEIVGADYEDKINHAHSIGGPEMIMDTVEKFLDIPIHHYVSVDMDGMQTLVDAVGGVDVNNKFAFSAEGIDYPKGKQHLNGWEALQYSRMRYEDPTGDYGRQGRQREVIELLIQKMLSTKSLFNYQKIFDGIGENGKTDLTFNQMQKILTNYHSCLTKIDSQQVQGEGFTGDGFTGEEGISYQSIPQEEVDRVKKILHTQLDLSPSTNGTN</sequence>
<evidence type="ECO:0000313" key="5">
    <source>
        <dbReference type="EMBL" id="EOW79215.1"/>
    </source>
</evidence>
<feature type="transmembrane region" description="Helical" evidence="2">
    <location>
        <begin position="121"/>
        <end position="143"/>
    </location>
</feature>
<evidence type="ECO:0000313" key="7">
    <source>
        <dbReference type="Proteomes" id="UP000014160"/>
    </source>
</evidence>
<dbReference type="Proteomes" id="UP000014160">
    <property type="component" value="Unassembled WGS sequence"/>
</dbReference>
<reference evidence="5 7" key="2">
    <citation type="submission" date="2013-03" db="EMBL/GenBank/DDBJ databases">
        <title>The Genome Sequence of Enterococcus gilvus ATCC BAA-350 (PacBio/Illumina hybrid assembly).</title>
        <authorList>
            <consortium name="The Broad Institute Genomics Platform"/>
            <consortium name="The Broad Institute Genome Sequencing Center for Infectious Disease"/>
            <person name="Earl A."/>
            <person name="Russ C."/>
            <person name="Gilmore M."/>
            <person name="Surin D."/>
            <person name="Walker B."/>
            <person name="Young S."/>
            <person name="Zeng Q."/>
            <person name="Gargeya S."/>
            <person name="Fitzgerald M."/>
            <person name="Haas B."/>
            <person name="Abouelleil A."/>
            <person name="Allen A.W."/>
            <person name="Alvarado L."/>
            <person name="Arachchi H.M."/>
            <person name="Berlin A.M."/>
            <person name="Chapman S.B."/>
            <person name="Gainer-Dewar J."/>
            <person name="Goldberg J."/>
            <person name="Griggs A."/>
            <person name="Gujja S."/>
            <person name="Hansen M."/>
            <person name="Howarth C."/>
            <person name="Imamovic A."/>
            <person name="Ireland A."/>
            <person name="Larimer J."/>
            <person name="McCowan C."/>
            <person name="Murphy C."/>
            <person name="Pearson M."/>
            <person name="Poon T.W."/>
            <person name="Priest M."/>
            <person name="Roberts A."/>
            <person name="Saif S."/>
            <person name="Shea T."/>
            <person name="Sisk P."/>
            <person name="Sykes S."/>
            <person name="Wortman J."/>
            <person name="Nusbaum C."/>
            <person name="Birren B."/>
        </authorList>
    </citation>
    <scope>NUCLEOTIDE SEQUENCE [LARGE SCALE GENOMIC DNA]</scope>
    <source>
        <strain evidence="5 7">ATCC BAA-350</strain>
    </source>
</reference>
<dbReference type="Pfam" id="PF03816">
    <property type="entry name" value="LytR_cpsA_psr"/>
    <property type="match status" value="1"/>
</dbReference>
<dbReference type="InterPro" id="IPR036938">
    <property type="entry name" value="PAP2/HPO_sf"/>
</dbReference>
<dbReference type="InterPro" id="IPR050922">
    <property type="entry name" value="LytR/CpsA/Psr_CW_biosynth"/>
</dbReference>
<keyword evidence="2" id="KW-0472">Membrane</keyword>
<dbReference type="NCBIfam" id="TIGR00350">
    <property type="entry name" value="lytR_cpsA_psr"/>
    <property type="match status" value="1"/>
</dbReference>
<accession>R2XWJ7</accession>